<dbReference type="EMBL" id="SUMC01000099">
    <property type="protein sequence ID" value="TJZ99669.1"/>
    <property type="molecule type" value="Genomic_DNA"/>
</dbReference>
<dbReference type="Proteomes" id="UP000305778">
    <property type="component" value="Unassembled WGS sequence"/>
</dbReference>
<reference evidence="3 4" key="1">
    <citation type="submission" date="2019-04" db="EMBL/GenBank/DDBJ databases">
        <title>Streptomyces oryziradicis sp. nov., a novel actinomycete isolated from rhizosphere soil of rice (Oryza sativa L.).</title>
        <authorList>
            <person name="Li C."/>
        </authorList>
    </citation>
    <scope>NUCLEOTIDE SEQUENCE [LARGE SCALE GENOMIC DNA]</scope>
    <source>
        <strain evidence="3 4">NEAU-C40</strain>
    </source>
</reference>
<keyword evidence="1" id="KW-0677">Repeat</keyword>
<feature type="domain" description="Teneurin-like YD-shell" evidence="2">
    <location>
        <begin position="48"/>
        <end position="310"/>
    </location>
</feature>
<dbReference type="RefSeq" id="WP_136729813.1">
    <property type="nucleotide sequence ID" value="NZ_SUMC01000099.1"/>
</dbReference>
<evidence type="ECO:0000313" key="3">
    <source>
        <dbReference type="EMBL" id="TJZ99669.1"/>
    </source>
</evidence>
<organism evidence="3 4">
    <name type="scientific">Actinacidiphila oryziradicis</name>
    <dbReference type="NCBI Taxonomy" id="2571141"/>
    <lineage>
        <taxon>Bacteria</taxon>
        <taxon>Bacillati</taxon>
        <taxon>Actinomycetota</taxon>
        <taxon>Actinomycetes</taxon>
        <taxon>Kitasatosporales</taxon>
        <taxon>Streptomycetaceae</taxon>
        <taxon>Actinacidiphila</taxon>
    </lineage>
</organism>
<dbReference type="NCBIfam" id="TIGR03696">
    <property type="entry name" value="Rhs_assc_core"/>
    <property type="match status" value="1"/>
</dbReference>
<evidence type="ECO:0000313" key="4">
    <source>
        <dbReference type="Proteomes" id="UP000305778"/>
    </source>
</evidence>
<dbReference type="NCBIfam" id="TIGR01643">
    <property type="entry name" value="YD_repeat_2x"/>
    <property type="match status" value="1"/>
</dbReference>
<dbReference type="Gene3D" id="2.180.10.10">
    <property type="entry name" value="RHS repeat-associated core"/>
    <property type="match status" value="1"/>
</dbReference>
<name>A0A4U0RU70_9ACTN</name>
<dbReference type="PANTHER" id="PTHR32305:SF17">
    <property type="entry name" value="TRNA NUCLEASE WAPA"/>
    <property type="match status" value="1"/>
</dbReference>
<gene>
    <name evidence="3" type="ORF">FCI23_44915</name>
</gene>
<evidence type="ECO:0000259" key="2">
    <source>
        <dbReference type="Pfam" id="PF25023"/>
    </source>
</evidence>
<dbReference type="InterPro" id="IPR056823">
    <property type="entry name" value="TEN-like_YD-shell"/>
</dbReference>
<protein>
    <recommendedName>
        <fullName evidence="2">Teneurin-like YD-shell domain-containing protein</fullName>
    </recommendedName>
</protein>
<dbReference type="PANTHER" id="PTHR32305">
    <property type="match status" value="1"/>
</dbReference>
<accession>A0A4U0RU70</accession>
<keyword evidence="4" id="KW-1185">Reference proteome</keyword>
<dbReference type="AlphaFoldDB" id="A0A4U0RU70"/>
<dbReference type="OrthoDB" id="3751446at2"/>
<dbReference type="InterPro" id="IPR050708">
    <property type="entry name" value="T6SS_VgrG/RHS"/>
</dbReference>
<dbReference type="Pfam" id="PF25023">
    <property type="entry name" value="TEN_YD-shell"/>
    <property type="match status" value="1"/>
</dbReference>
<sequence length="367" mass="37499">MFTSTATGALVTGDQTTMSAGKRVTTELEASNGSTLTNPNPAGAAAATYTYDGAGRLTTAYLPGAAATYGYDVNPADANCADPDMGVNTNRTSITITPTNGTAVTTGYCYNSADQLVHTTVGATTDTGYAYDTHGNQTKDHGTTLTWDAANRLATATPASATTTAYSYDALDRVVSHTAGSTATGYAYNGYNDSAVAALDGTGNVVQQFVPLPGGVIATIQTSGILWSYPDLHGNITVATDNTGAPLNDPIAYDPWGQALSGSATLTNAAGGNILGAFGKDSKLTDTATDITILGARAYEAAEGRFLSVDPLENGCANNYVYVFGDPFSKSDLTGRFSCTANLSSRGRTGTAILLVPTLARLVACGG</sequence>
<comment type="caution">
    <text evidence="3">The sequence shown here is derived from an EMBL/GenBank/DDBJ whole genome shotgun (WGS) entry which is preliminary data.</text>
</comment>
<proteinExistence type="predicted"/>
<dbReference type="InterPro" id="IPR006530">
    <property type="entry name" value="YD"/>
</dbReference>
<evidence type="ECO:0000256" key="1">
    <source>
        <dbReference type="ARBA" id="ARBA00022737"/>
    </source>
</evidence>
<dbReference type="InterPro" id="IPR022385">
    <property type="entry name" value="Rhs_assc_core"/>
</dbReference>